<reference evidence="4 5" key="1">
    <citation type="journal article" date="2008" name="Int. J. Syst. Evol. Microbiol.">
        <title>Nocardioides daphniae sp. nov., isolated from Daphnia cucullata (Crustacea: Cladocera).</title>
        <authorList>
            <person name="Toth E.M."/>
            <person name="Keki Z."/>
            <person name="Homonnay Z.G."/>
            <person name="Borsodi A.K."/>
            <person name="Marialigeti K."/>
            <person name="Schumann P."/>
        </authorList>
    </citation>
    <scope>NUCLEOTIDE SEQUENCE [LARGE SCALE GENOMIC DNA]</scope>
    <source>
        <strain evidence="4 5">JCM 16608</strain>
    </source>
</reference>
<evidence type="ECO:0000259" key="3">
    <source>
        <dbReference type="PROSITE" id="PS51762"/>
    </source>
</evidence>
<gene>
    <name evidence="4" type="ORF">E2C04_08180</name>
</gene>
<keyword evidence="2" id="KW-0732">Signal</keyword>
<dbReference type="GO" id="GO:0005975">
    <property type="term" value="P:carbohydrate metabolic process"/>
    <property type="evidence" value="ECO:0007669"/>
    <property type="project" value="InterPro"/>
</dbReference>
<dbReference type="PANTHER" id="PTHR10963:SF60">
    <property type="entry name" value="GRAM-NEGATIVE BACTERIA-BINDING PROTEIN 1-RELATED"/>
    <property type="match status" value="1"/>
</dbReference>
<feature type="signal peptide" evidence="2">
    <location>
        <begin position="1"/>
        <end position="22"/>
    </location>
</feature>
<keyword evidence="4" id="KW-0378">Hydrolase</keyword>
<dbReference type="InterPro" id="IPR013320">
    <property type="entry name" value="ConA-like_dom_sf"/>
</dbReference>
<dbReference type="SUPFAM" id="SSF50956">
    <property type="entry name" value="Thermostable phytase (3-phytase)"/>
    <property type="match status" value="1"/>
</dbReference>
<evidence type="ECO:0000313" key="4">
    <source>
        <dbReference type="EMBL" id="QCC77190.1"/>
    </source>
</evidence>
<dbReference type="PROSITE" id="PS51762">
    <property type="entry name" value="GH16_2"/>
    <property type="match status" value="1"/>
</dbReference>
<dbReference type="EMBL" id="CP038462">
    <property type="protein sequence ID" value="QCC77190.1"/>
    <property type="molecule type" value="Genomic_DNA"/>
</dbReference>
<dbReference type="SUPFAM" id="SSF49899">
    <property type="entry name" value="Concanavalin A-like lectins/glucanases"/>
    <property type="match status" value="1"/>
</dbReference>
<feature type="compositionally biased region" description="Low complexity" evidence="1">
    <location>
        <begin position="287"/>
        <end position="305"/>
    </location>
</feature>
<proteinExistence type="predicted"/>
<dbReference type="Pfam" id="PF00722">
    <property type="entry name" value="Glyco_hydro_16"/>
    <property type="match status" value="1"/>
</dbReference>
<sequence length="543" mass="59605">MFKRARVGSVAAALGVSTVLVATQGAVPEPAAAAAAKATVERTLTGKAITESSGLARSTYRRPVLFTHNDSGDGPRVFAVDAAGKTRGKLRLKGASAVDWEDIASGPRHSIWVGDIGDNQRTRKTVAVYRFTEPKRLPSKGRTVKVAAKKFRFAYPDRPRDAEALLVHPKNGRVFIVTKSTSGSAGVYRAPAKLSTKRVNKLTRVAKAPENITAGSFSPDGKTRVLGSYTKAYTYKQFISRPAEVTLPERPQGESLEVNRRGTKILLGSEGVRSRVLQIAMTKPVKASSSSPAPAPTTPASCATSNQWKPELDDDFNALDPKVWNVKNNTYASNEDSYLRAQNVSVKNGVLRLQAKKEAYRGRNYTSGYVESIGKYTLPSTFRAEVRAKVPLEQGMWAAPLWFRPTDGQAGEIDLVETYGNEHKAGRAAAHHTIHTEYGSTHKQSVRSKKFSELSGSVTGWHTYTIEKTPGKITMWVDCVKTAEFTHANPSWYKSYYDVGDRWNLRINLQVGGIWGGLPDGSTDWSPDKTAMQLDYLKTWVHK</sequence>
<feature type="region of interest" description="Disordered" evidence="1">
    <location>
        <begin position="283"/>
        <end position="307"/>
    </location>
</feature>
<dbReference type="OrthoDB" id="9801244at2"/>
<dbReference type="InterPro" id="IPR000757">
    <property type="entry name" value="Beta-glucanase-like"/>
</dbReference>
<name>A0A4P7UAV1_9ACTN</name>
<evidence type="ECO:0000256" key="2">
    <source>
        <dbReference type="SAM" id="SignalP"/>
    </source>
</evidence>
<evidence type="ECO:0000256" key="1">
    <source>
        <dbReference type="SAM" id="MobiDB-lite"/>
    </source>
</evidence>
<dbReference type="CDD" id="cd08023">
    <property type="entry name" value="GH16_laminarinase_like"/>
    <property type="match status" value="1"/>
</dbReference>
<feature type="chain" id="PRO_5039675914" evidence="2">
    <location>
        <begin position="23"/>
        <end position="543"/>
    </location>
</feature>
<organism evidence="4 5">
    <name type="scientific">Nocardioides daphniae</name>
    <dbReference type="NCBI Taxonomy" id="402297"/>
    <lineage>
        <taxon>Bacteria</taxon>
        <taxon>Bacillati</taxon>
        <taxon>Actinomycetota</taxon>
        <taxon>Actinomycetes</taxon>
        <taxon>Propionibacteriales</taxon>
        <taxon>Nocardioidaceae</taxon>
        <taxon>Nocardioides</taxon>
    </lineage>
</organism>
<dbReference type="GO" id="GO:0004553">
    <property type="term" value="F:hydrolase activity, hydrolyzing O-glycosyl compounds"/>
    <property type="evidence" value="ECO:0007669"/>
    <property type="project" value="InterPro"/>
</dbReference>
<dbReference type="AlphaFoldDB" id="A0A4P7UAV1"/>
<feature type="domain" description="GH16" evidence="3">
    <location>
        <begin position="288"/>
        <end position="543"/>
    </location>
</feature>
<dbReference type="PANTHER" id="PTHR10963">
    <property type="entry name" value="GLYCOSYL HYDROLASE-RELATED"/>
    <property type="match status" value="1"/>
</dbReference>
<protein>
    <submittedName>
        <fullName evidence="4">Glycoside hydrolase family 16 protein</fullName>
    </submittedName>
</protein>
<dbReference type="RefSeq" id="WP_135832236.1">
    <property type="nucleotide sequence ID" value="NZ_CP038462.1"/>
</dbReference>
<dbReference type="Proteomes" id="UP000297025">
    <property type="component" value="Chromosome"/>
</dbReference>
<dbReference type="Gene3D" id="2.60.120.200">
    <property type="match status" value="1"/>
</dbReference>
<dbReference type="KEGG" id="ndp:E2C04_08180"/>
<evidence type="ECO:0000313" key="5">
    <source>
        <dbReference type="Proteomes" id="UP000297025"/>
    </source>
</evidence>
<accession>A0A4P7UAV1</accession>
<dbReference type="InterPro" id="IPR050546">
    <property type="entry name" value="Glycosyl_Hydrlase_16"/>
</dbReference>